<accession>A0A6A6QZU7</accession>
<feature type="compositionally biased region" description="Basic and acidic residues" evidence="1">
    <location>
        <begin position="611"/>
        <end position="624"/>
    </location>
</feature>
<dbReference type="PANTHER" id="PTHR42055">
    <property type="entry name" value="YALI0E03476P"/>
    <property type="match status" value="1"/>
</dbReference>
<keyword evidence="2" id="KW-1133">Transmembrane helix</keyword>
<protein>
    <submittedName>
        <fullName evidence="3">Uncharacterized protein</fullName>
    </submittedName>
</protein>
<sequence>MPVQRTCCGHPIVLRMPPRRFQLLFGIITFIILSLVLFGPPSSADIPTVEELKETIKNPKLPKVPSVHNPFGQGAHKSPIQPNSTSGDATWFSDWTWKNPFSSSITLDENRAVLPPLTNRPPIYTYYESGKKQDEELSKAEHALLLAWRRAWWAQGFKPQVLSRAEAQKNPLYESLQRLRLDSKLEMEVVRWLAWGHMGTGVLANWLALPMASHDNPMLAYLRRGEYPILSRVESLQNGIFFGEKAAINGAIKKVLEDSIWANATANKDKIEGLAKDGGVMINLLDKDTLDEDRKADGIAFYDTNTIVSKYKTVAEKITNTTNPEGLRSLATLINSHLHLTWQESFPSGVAILKPLPEHTTALTEEAIDIARNLTQCPDSPIVASCPPNKPKCKPCVASSRMRMKLLPHFRNDTTLYTIGSVPHPYTLTSLHYTRDNIDKTFIRRKAERDMWIFAATQEILGSTSSGQRRVVRFKEAVASPRTASHSLWLTAERESQVDLDWIFGFNLPQSSWNGQSEPPVPGPERRPPPPEEIEGVKKPQDNELRMEKNRLRKAREAIKSKDRRMQEAVGVIEAWNLADTEAWRFARAFSARRRVERRKWEEEEQGFAGAEKKAGVGGGRWED</sequence>
<evidence type="ECO:0000256" key="2">
    <source>
        <dbReference type="SAM" id="Phobius"/>
    </source>
</evidence>
<dbReference type="PANTHER" id="PTHR42055:SF1">
    <property type="entry name" value="YALI0E03476P"/>
    <property type="match status" value="1"/>
</dbReference>
<dbReference type="OrthoDB" id="5312133at2759"/>
<evidence type="ECO:0000313" key="4">
    <source>
        <dbReference type="Proteomes" id="UP000799750"/>
    </source>
</evidence>
<organism evidence="3 4">
    <name type="scientific">Lophium mytilinum</name>
    <dbReference type="NCBI Taxonomy" id="390894"/>
    <lineage>
        <taxon>Eukaryota</taxon>
        <taxon>Fungi</taxon>
        <taxon>Dikarya</taxon>
        <taxon>Ascomycota</taxon>
        <taxon>Pezizomycotina</taxon>
        <taxon>Dothideomycetes</taxon>
        <taxon>Pleosporomycetidae</taxon>
        <taxon>Mytilinidiales</taxon>
        <taxon>Mytilinidiaceae</taxon>
        <taxon>Lophium</taxon>
    </lineage>
</organism>
<feature type="region of interest" description="Disordered" evidence="1">
    <location>
        <begin position="511"/>
        <end position="544"/>
    </location>
</feature>
<keyword evidence="4" id="KW-1185">Reference proteome</keyword>
<keyword evidence="2" id="KW-0472">Membrane</keyword>
<feature type="compositionally biased region" description="Basic and acidic residues" evidence="1">
    <location>
        <begin position="524"/>
        <end position="544"/>
    </location>
</feature>
<feature type="transmembrane region" description="Helical" evidence="2">
    <location>
        <begin position="21"/>
        <end position="39"/>
    </location>
</feature>
<proteinExistence type="predicted"/>
<feature type="region of interest" description="Disordered" evidence="1">
    <location>
        <begin position="601"/>
        <end position="624"/>
    </location>
</feature>
<dbReference type="Proteomes" id="UP000799750">
    <property type="component" value="Unassembled WGS sequence"/>
</dbReference>
<gene>
    <name evidence="3" type="ORF">BU16DRAFT_525171</name>
</gene>
<dbReference type="AlphaFoldDB" id="A0A6A6QZU7"/>
<keyword evidence="2" id="KW-0812">Transmembrane</keyword>
<evidence type="ECO:0000313" key="3">
    <source>
        <dbReference type="EMBL" id="KAF2497524.1"/>
    </source>
</evidence>
<name>A0A6A6QZU7_9PEZI</name>
<evidence type="ECO:0000256" key="1">
    <source>
        <dbReference type="SAM" id="MobiDB-lite"/>
    </source>
</evidence>
<reference evidence="3" key="1">
    <citation type="journal article" date="2020" name="Stud. Mycol.">
        <title>101 Dothideomycetes genomes: a test case for predicting lifestyles and emergence of pathogens.</title>
        <authorList>
            <person name="Haridas S."/>
            <person name="Albert R."/>
            <person name="Binder M."/>
            <person name="Bloem J."/>
            <person name="Labutti K."/>
            <person name="Salamov A."/>
            <person name="Andreopoulos B."/>
            <person name="Baker S."/>
            <person name="Barry K."/>
            <person name="Bills G."/>
            <person name="Bluhm B."/>
            <person name="Cannon C."/>
            <person name="Castanera R."/>
            <person name="Culley D."/>
            <person name="Daum C."/>
            <person name="Ezra D."/>
            <person name="Gonzalez J."/>
            <person name="Henrissat B."/>
            <person name="Kuo A."/>
            <person name="Liang C."/>
            <person name="Lipzen A."/>
            <person name="Lutzoni F."/>
            <person name="Magnuson J."/>
            <person name="Mondo S."/>
            <person name="Nolan M."/>
            <person name="Ohm R."/>
            <person name="Pangilinan J."/>
            <person name="Park H.-J."/>
            <person name="Ramirez L."/>
            <person name="Alfaro M."/>
            <person name="Sun H."/>
            <person name="Tritt A."/>
            <person name="Yoshinaga Y."/>
            <person name="Zwiers L.-H."/>
            <person name="Turgeon B."/>
            <person name="Goodwin S."/>
            <person name="Spatafora J."/>
            <person name="Crous P."/>
            <person name="Grigoriev I."/>
        </authorList>
    </citation>
    <scope>NUCLEOTIDE SEQUENCE</scope>
    <source>
        <strain evidence="3">CBS 269.34</strain>
    </source>
</reference>
<dbReference type="EMBL" id="MU004186">
    <property type="protein sequence ID" value="KAF2497524.1"/>
    <property type="molecule type" value="Genomic_DNA"/>
</dbReference>